<gene>
    <name evidence="2" type="ORF">TASK_LOCUS3834</name>
</gene>
<protein>
    <submittedName>
        <fullName evidence="4">BBC domain-containing protein</fullName>
    </submittedName>
</protein>
<organism evidence="4">
    <name type="scientific">Taenia asiatica</name>
    <name type="common">Asian tapeworm</name>
    <dbReference type="NCBI Taxonomy" id="60517"/>
    <lineage>
        <taxon>Eukaryota</taxon>
        <taxon>Metazoa</taxon>
        <taxon>Spiralia</taxon>
        <taxon>Lophotrochozoa</taxon>
        <taxon>Platyhelminthes</taxon>
        <taxon>Cestoda</taxon>
        <taxon>Eucestoda</taxon>
        <taxon>Cyclophyllidea</taxon>
        <taxon>Taeniidae</taxon>
        <taxon>Taenia</taxon>
    </lineage>
</organism>
<dbReference type="PANTHER" id="PTHR28661:SF1">
    <property type="entry name" value="MICROTUBULE NUCLEATION FACTOR SSNA1"/>
    <property type="match status" value="1"/>
</dbReference>
<reference evidence="2 3" key="2">
    <citation type="submission" date="2018-11" db="EMBL/GenBank/DDBJ databases">
        <authorList>
            <consortium name="Pathogen Informatics"/>
        </authorList>
    </citation>
    <scope>NUCLEOTIDE SEQUENCE [LARGE SCALE GENOMIC DNA]</scope>
</reference>
<dbReference type="InterPro" id="IPR033362">
    <property type="entry name" value="SSNA1_fam"/>
</dbReference>
<dbReference type="AlphaFoldDB" id="A0A0R3W230"/>
<evidence type="ECO:0000313" key="4">
    <source>
        <dbReference type="WBParaSite" id="TASK_0000383301-mRNA-1"/>
    </source>
</evidence>
<dbReference type="OrthoDB" id="295355at2759"/>
<evidence type="ECO:0000256" key="1">
    <source>
        <dbReference type="SAM" id="Coils"/>
    </source>
</evidence>
<reference evidence="4" key="1">
    <citation type="submission" date="2017-02" db="UniProtKB">
        <authorList>
            <consortium name="WormBaseParasite"/>
        </authorList>
    </citation>
    <scope>IDENTIFICATION</scope>
</reference>
<dbReference type="WBParaSite" id="TASK_0000383301-mRNA-1">
    <property type="protein sequence ID" value="TASK_0000383301-mRNA-1"/>
    <property type="gene ID" value="TASK_0000383301"/>
</dbReference>
<name>A0A0R3W230_TAEAS</name>
<evidence type="ECO:0000313" key="2">
    <source>
        <dbReference type="EMBL" id="VDK32426.1"/>
    </source>
</evidence>
<feature type="coiled-coil region" evidence="1">
    <location>
        <begin position="13"/>
        <end position="75"/>
    </location>
</feature>
<dbReference type="GO" id="GO:0005813">
    <property type="term" value="C:centrosome"/>
    <property type="evidence" value="ECO:0007669"/>
    <property type="project" value="TreeGrafter"/>
</dbReference>
<accession>A0A0R3W230</accession>
<dbReference type="Proteomes" id="UP000282613">
    <property type="component" value="Unassembled WGS sequence"/>
</dbReference>
<keyword evidence="3" id="KW-1185">Reference proteome</keyword>
<dbReference type="PANTHER" id="PTHR28661">
    <property type="entry name" value="SJOEGREN SYNDROME NUCLEAR AUTOANTIGEN 1"/>
    <property type="match status" value="1"/>
</dbReference>
<dbReference type="GO" id="GO:0036064">
    <property type="term" value="C:ciliary basal body"/>
    <property type="evidence" value="ECO:0007669"/>
    <property type="project" value="TreeGrafter"/>
</dbReference>
<sequence>MSQQGFEDLCKRREDIQRQIHIDETEKAKLQRDLSQITEKLNRVNDSLQKKLVLRNELDRTIAESEAAYMKCERDIRMITCEVQTHNSSYSCNGLMSVQSMLRRRVFSTVADCPDLRLHPQIGQSTIAASFWQFCTSGRADYVNDASGNPYVQHTI</sequence>
<evidence type="ECO:0000313" key="3">
    <source>
        <dbReference type="Proteomes" id="UP000282613"/>
    </source>
</evidence>
<dbReference type="STRING" id="60517.A0A0R3W230"/>
<dbReference type="EMBL" id="UYRS01018315">
    <property type="protein sequence ID" value="VDK32426.1"/>
    <property type="molecule type" value="Genomic_DNA"/>
</dbReference>
<proteinExistence type="predicted"/>
<keyword evidence="1" id="KW-0175">Coiled coil</keyword>